<evidence type="ECO:0000313" key="1">
    <source>
        <dbReference type="EMBL" id="KAH7960794.1"/>
    </source>
</evidence>
<comment type="caution">
    <text evidence="1">The sequence shown here is derived from an EMBL/GenBank/DDBJ whole genome shotgun (WGS) entry which is preliminary data.</text>
</comment>
<name>A0ACB8D948_DERSI</name>
<proteinExistence type="predicted"/>
<dbReference type="EMBL" id="CM023472">
    <property type="protein sequence ID" value="KAH7960794.1"/>
    <property type="molecule type" value="Genomic_DNA"/>
</dbReference>
<protein>
    <submittedName>
        <fullName evidence="1">Uncharacterized protein</fullName>
    </submittedName>
</protein>
<gene>
    <name evidence="1" type="ORF">HPB49_023397</name>
</gene>
<reference evidence="1" key="1">
    <citation type="submission" date="2020-05" db="EMBL/GenBank/DDBJ databases">
        <title>Large-scale comparative analyses of tick genomes elucidate their genetic diversity and vector capacities.</title>
        <authorList>
            <person name="Jia N."/>
            <person name="Wang J."/>
            <person name="Shi W."/>
            <person name="Du L."/>
            <person name="Sun Y."/>
            <person name="Zhan W."/>
            <person name="Jiang J."/>
            <person name="Wang Q."/>
            <person name="Zhang B."/>
            <person name="Ji P."/>
            <person name="Sakyi L.B."/>
            <person name="Cui X."/>
            <person name="Yuan T."/>
            <person name="Jiang B."/>
            <person name="Yang W."/>
            <person name="Lam T.T.-Y."/>
            <person name="Chang Q."/>
            <person name="Ding S."/>
            <person name="Wang X."/>
            <person name="Zhu J."/>
            <person name="Ruan X."/>
            <person name="Zhao L."/>
            <person name="Wei J."/>
            <person name="Que T."/>
            <person name="Du C."/>
            <person name="Cheng J."/>
            <person name="Dai P."/>
            <person name="Han X."/>
            <person name="Huang E."/>
            <person name="Gao Y."/>
            <person name="Liu J."/>
            <person name="Shao H."/>
            <person name="Ye R."/>
            <person name="Li L."/>
            <person name="Wei W."/>
            <person name="Wang X."/>
            <person name="Wang C."/>
            <person name="Yang T."/>
            <person name="Huo Q."/>
            <person name="Li W."/>
            <person name="Guo W."/>
            <person name="Chen H."/>
            <person name="Zhou L."/>
            <person name="Ni X."/>
            <person name="Tian J."/>
            <person name="Zhou Y."/>
            <person name="Sheng Y."/>
            <person name="Liu T."/>
            <person name="Pan Y."/>
            <person name="Xia L."/>
            <person name="Li J."/>
            <person name="Zhao F."/>
            <person name="Cao W."/>
        </authorList>
    </citation>
    <scope>NUCLEOTIDE SEQUENCE</scope>
    <source>
        <strain evidence="1">Dsil-2018</strain>
    </source>
</reference>
<organism evidence="1 2">
    <name type="scientific">Dermacentor silvarum</name>
    <name type="common">Tick</name>
    <dbReference type="NCBI Taxonomy" id="543639"/>
    <lineage>
        <taxon>Eukaryota</taxon>
        <taxon>Metazoa</taxon>
        <taxon>Ecdysozoa</taxon>
        <taxon>Arthropoda</taxon>
        <taxon>Chelicerata</taxon>
        <taxon>Arachnida</taxon>
        <taxon>Acari</taxon>
        <taxon>Parasitiformes</taxon>
        <taxon>Ixodida</taxon>
        <taxon>Ixodoidea</taxon>
        <taxon>Ixodidae</taxon>
        <taxon>Rhipicephalinae</taxon>
        <taxon>Dermacentor</taxon>
    </lineage>
</organism>
<accession>A0ACB8D948</accession>
<sequence>MLVEKSRGTFSFDVMDSFPAQFNVDTYVTTGEGLTEAMLARSRRWLPLVAALASGIVALCAQPGGTAGGASSTSTSSVRSSPDGEGREVTTGHPRGYYAFQKARRPQDRPPRVRKPPYHRANVHCPERVVYGRFSPRDTLCGDLNKGFIPLNPMGQRPQGEPYPFEVIKKKTLAFLSGTLPLLRKDPNLPKVARFAGRPPPGFAGNLFAVPPGHVFDYYHRRRGRRSLAASNFTQMTDIPHQWLQDTEREARGQRSYESTVQDLARNVNTTFRQLCQHGSGTLCTLYSALSTARVSTAVLQTILQMLTARTPTITDKVQAGAPGSSSSSSGSTTSGSSSSSGGSGSGTQSNLLNMLTYAADIINAISPDAAATTPAPPIVNRSPLTQVLSALTGATGTVSSASSPLVTVLDLMTSDSSPIKLLANVYSSTRKKSKPSDSAQQSSLENDVEGLPPTPCPSLEEYVTPTFARNYQGVWKYVVQIPHEGYLTQTVQQTKCMSSRCDFVDGGLCHESPRWVSLLVAEIFYPHAVFPTSSPQRRRAPHPAAAQPPSPYYPHPHPAPLLQQQQPPPPSVGDFHAFQQYLHRRVGADQQQAQSAQKQRPQEQRLQQQQQQSKRRSDGSPAGPRAAARSRSSSSSSTTATSSKDKCDGYDHVGCYIVRMYYDWFLVNGSCKCWKPSAKHVFTGGRR</sequence>
<dbReference type="Proteomes" id="UP000821865">
    <property type="component" value="Chromosome 3"/>
</dbReference>
<keyword evidence="2" id="KW-1185">Reference proteome</keyword>
<evidence type="ECO:0000313" key="2">
    <source>
        <dbReference type="Proteomes" id="UP000821865"/>
    </source>
</evidence>